<name>A0A5C3M3Z9_9AGAR</name>
<evidence type="ECO:0000313" key="1">
    <source>
        <dbReference type="EMBL" id="TFK39295.1"/>
    </source>
</evidence>
<dbReference type="AlphaFoldDB" id="A0A5C3M3Z9"/>
<proteinExistence type="predicted"/>
<dbReference type="Proteomes" id="UP000308652">
    <property type="component" value="Unassembled WGS sequence"/>
</dbReference>
<reference evidence="1 2" key="1">
    <citation type="journal article" date="2019" name="Nat. Ecol. Evol.">
        <title>Megaphylogeny resolves global patterns of mushroom evolution.</title>
        <authorList>
            <person name="Varga T."/>
            <person name="Krizsan K."/>
            <person name="Foldi C."/>
            <person name="Dima B."/>
            <person name="Sanchez-Garcia M."/>
            <person name="Sanchez-Ramirez S."/>
            <person name="Szollosi G.J."/>
            <person name="Szarkandi J.G."/>
            <person name="Papp V."/>
            <person name="Albert L."/>
            <person name="Andreopoulos W."/>
            <person name="Angelini C."/>
            <person name="Antonin V."/>
            <person name="Barry K.W."/>
            <person name="Bougher N.L."/>
            <person name="Buchanan P."/>
            <person name="Buyck B."/>
            <person name="Bense V."/>
            <person name="Catcheside P."/>
            <person name="Chovatia M."/>
            <person name="Cooper J."/>
            <person name="Damon W."/>
            <person name="Desjardin D."/>
            <person name="Finy P."/>
            <person name="Geml J."/>
            <person name="Haridas S."/>
            <person name="Hughes K."/>
            <person name="Justo A."/>
            <person name="Karasinski D."/>
            <person name="Kautmanova I."/>
            <person name="Kiss B."/>
            <person name="Kocsube S."/>
            <person name="Kotiranta H."/>
            <person name="LaButti K.M."/>
            <person name="Lechner B.E."/>
            <person name="Liimatainen K."/>
            <person name="Lipzen A."/>
            <person name="Lukacs Z."/>
            <person name="Mihaltcheva S."/>
            <person name="Morgado L.N."/>
            <person name="Niskanen T."/>
            <person name="Noordeloos M.E."/>
            <person name="Ohm R.A."/>
            <person name="Ortiz-Santana B."/>
            <person name="Ovrebo C."/>
            <person name="Racz N."/>
            <person name="Riley R."/>
            <person name="Savchenko A."/>
            <person name="Shiryaev A."/>
            <person name="Soop K."/>
            <person name="Spirin V."/>
            <person name="Szebenyi C."/>
            <person name="Tomsovsky M."/>
            <person name="Tulloss R.E."/>
            <person name="Uehling J."/>
            <person name="Grigoriev I.V."/>
            <person name="Vagvolgyi C."/>
            <person name="Papp T."/>
            <person name="Martin F.M."/>
            <person name="Miettinen O."/>
            <person name="Hibbett D.S."/>
            <person name="Nagy L.G."/>
        </authorList>
    </citation>
    <scope>NUCLEOTIDE SEQUENCE [LARGE SCALE GENOMIC DNA]</scope>
    <source>
        <strain evidence="1 2">CBS 166.37</strain>
    </source>
</reference>
<accession>A0A5C3M3Z9</accession>
<organism evidence="1 2">
    <name type="scientific">Crucibulum laeve</name>
    <dbReference type="NCBI Taxonomy" id="68775"/>
    <lineage>
        <taxon>Eukaryota</taxon>
        <taxon>Fungi</taxon>
        <taxon>Dikarya</taxon>
        <taxon>Basidiomycota</taxon>
        <taxon>Agaricomycotina</taxon>
        <taxon>Agaricomycetes</taxon>
        <taxon>Agaricomycetidae</taxon>
        <taxon>Agaricales</taxon>
        <taxon>Agaricineae</taxon>
        <taxon>Nidulariaceae</taxon>
        <taxon>Crucibulum</taxon>
    </lineage>
</organism>
<dbReference type="EMBL" id="ML213600">
    <property type="protein sequence ID" value="TFK39295.1"/>
    <property type="molecule type" value="Genomic_DNA"/>
</dbReference>
<keyword evidence="2" id="KW-1185">Reference proteome</keyword>
<evidence type="ECO:0000313" key="2">
    <source>
        <dbReference type="Proteomes" id="UP000308652"/>
    </source>
</evidence>
<protein>
    <submittedName>
        <fullName evidence="1">Uncharacterized protein</fullName>
    </submittedName>
</protein>
<gene>
    <name evidence="1" type="ORF">BDQ12DRAFT_712386</name>
</gene>
<sequence>MNPSRFRRNLPPSICTLHRQAMSSAISLTGDLIDVVIKLLSDDVMALRGYSVVSCSFEAPSRKLLFREIHIEALSFRSSDRERELLKQENLYRALHPAYGVPVVGIRTEFESALILKIRSPELVSITLRKIRPFPICHLQGQRLLFGWLGSDGLIKHSDNLVLDDVKHLTIHTGSHPELKLNEKVIWQYVELCDSSLEAFDLVIKVEHLEMLNESCPFTFSDLSHLQRFSITLPKIESFEWNRGILNVHFVKMFPTLRYIFSSILSTTYITEIYITVGPFPRIDDDDDDEERTKMKTKQKRGQKVATMADLSTQRTKLDNLLASHELPGLKTASIAY</sequence>